<gene>
    <name evidence="1" type="ORF">RJ641_030202</name>
</gene>
<dbReference type="Proteomes" id="UP001370490">
    <property type="component" value="Unassembled WGS sequence"/>
</dbReference>
<proteinExistence type="predicted"/>
<protein>
    <submittedName>
        <fullName evidence="1">Uncharacterized protein</fullName>
    </submittedName>
</protein>
<sequence length="80" mass="8881">MFPGGKFILCHRSNWTDMLLEHNATVEDASRGWLVAAYAASMEKSGDEPSACILQKAYEKEAVLRCSLIQFQRLGLAASF</sequence>
<evidence type="ECO:0000313" key="1">
    <source>
        <dbReference type="EMBL" id="KAK6940671.1"/>
    </source>
</evidence>
<dbReference type="EMBL" id="JBAMMX010000005">
    <property type="protein sequence ID" value="KAK6940671.1"/>
    <property type="molecule type" value="Genomic_DNA"/>
</dbReference>
<name>A0AAN8W2S5_9MAGN</name>
<dbReference type="AlphaFoldDB" id="A0AAN8W2S5"/>
<keyword evidence="2" id="KW-1185">Reference proteome</keyword>
<evidence type="ECO:0000313" key="2">
    <source>
        <dbReference type="Proteomes" id="UP001370490"/>
    </source>
</evidence>
<comment type="caution">
    <text evidence="1">The sequence shown here is derived from an EMBL/GenBank/DDBJ whole genome shotgun (WGS) entry which is preliminary data.</text>
</comment>
<reference evidence="1 2" key="1">
    <citation type="submission" date="2023-12" db="EMBL/GenBank/DDBJ databases">
        <title>A high-quality genome assembly for Dillenia turbinata (Dilleniales).</title>
        <authorList>
            <person name="Chanderbali A."/>
        </authorList>
    </citation>
    <scope>NUCLEOTIDE SEQUENCE [LARGE SCALE GENOMIC DNA]</scope>
    <source>
        <strain evidence="1">LSX21</strain>
        <tissue evidence="1">Leaf</tissue>
    </source>
</reference>
<accession>A0AAN8W2S5</accession>
<organism evidence="1 2">
    <name type="scientific">Dillenia turbinata</name>
    <dbReference type="NCBI Taxonomy" id="194707"/>
    <lineage>
        <taxon>Eukaryota</taxon>
        <taxon>Viridiplantae</taxon>
        <taxon>Streptophyta</taxon>
        <taxon>Embryophyta</taxon>
        <taxon>Tracheophyta</taxon>
        <taxon>Spermatophyta</taxon>
        <taxon>Magnoliopsida</taxon>
        <taxon>eudicotyledons</taxon>
        <taxon>Gunneridae</taxon>
        <taxon>Pentapetalae</taxon>
        <taxon>Dilleniales</taxon>
        <taxon>Dilleniaceae</taxon>
        <taxon>Dillenia</taxon>
    </lineage>
</organism>